<feature type="domain" description="HTH cro/C1-type" evidence="2">
    <location>
        <begin position="36"/>
        <end position="83"/>
    </location>
</feature>
<dbReference type="EMBL" id="JAROCB010000005">
    <property type="protein sequence ID" value="MDN4599017.1"/>
    <property type="molecule type" value="Genomic_DNA"/>
</dbReference>
<dbReference type="PROSITE" id="PS50943">
    <property type="entry name" value="HTH_CROC1"/>
    <property type="match status" value="1"/>
</dbReference>
<dbReference type="Gene3D" id="3.30.450.180">
    <property type="match status" value="1"/>
</dbReference>
<dbReference type="Pfam" id="PF17765">
    <property type="entry name" value="MLTR_LBD"/>
    <property type="match status" value="1"/>
</dbReference>
<keyword evidence="4" id="KW-1185">Reference proteome</keyword>
<dbReference type="InterPro" id="IPR041413">
    <property type="entry name" value="MLTR_LBD"/>
</dbReference>
<gene>
    <name evidence="3" type="ORF">P5G59_17835</name>
</gene>
<dbReference type="SUPFAM" id="SSF47413">
    <property type="entry name" value="lambda repressor-like DNA-binding domains"/>
    <property type="match status" value="1"/>
</dbReference>
<dbReference type="Proteomes" id="UP001174210">
    <property type="component" value="Unassembled WGS sequence"/>
</dbReference>
<dbReference type="Gene3D" id="1.10.260.40">
    <property type="entry name" value="lambda repressor-like DNA-binding domains"/>
    <property type="match status" value="1"/>
</dbReference>
<dbReference type="CDD" id="cd00093">
    <property type="entry name" value="HTH_XRE"/>
    <property type="match status" value="1"/>
</dbReference>
<evidence type="ECO:0000313" key="3">
    <source>
        <dbReference type="EMBL" id="MDN4599017.1"/>
    </source>
</evidence>
<protein>
    <submittedName>
        <fullName evidence="3">Helix-turn-helix domain-containing protein</fullName>
    </submittedName>
</protein>
<dbReference type="PANTHER" id="PTHR35010:SF2">
    <property type="entry name" value="BLL4672 PROTEIN"/>
    <property type="match status" value="1"/>
</dbReference>
<evidence type="ECO:0000256" key="1">
    <source>
        <dbReference type="SAM" id="MobiDB-lite"/>
    </source>
</evidence>
<dbReference type="InterPro" id="IPR010982">
    <property type="entry name" value="Lambda_DNA-bd_dom_sf"/>
</dbReference>
<dbReference type="PANTHER" id="PTHR35010">
    <property type="entry name" value="BLL4672 PROTEIN-RELATED"/>
    <property type="match status" value="1"/>
</dbReference>
<evidence type="ECO:0000259" key="2">
    <source>
        <dbReference type="PROSITE" id="PS50943"/>
    </source>
</evidence>
<accession>A0ABT8J226</accession>
<reference evidence="3" key="1">
    <citation type="submission" date="2023-03" db="EMBL/GenBank/DDBJ databases">
        <title>MT1 and MT2 Draft Genomes of Novel Species.</title>
        <authorList>
            <person name="Venkateswaran K."/>
        </authorList>
    </citation>
    <scope>NUCLEOTIDE SEQUENCE</scope>
    <source>
        <strain evidence="3">F6_8S_P_1A</strain>
    </source>
</reference>
<proteinExistence type="predicted"/>
<feature type="compositionally biased region" description="Basic and acidic residues" evidence="1">
    <location>
        <begin position="290"/>
        <end position="300"/>
    </location>
</feature>
<sequence>MSAANAALGAYLRARRDAARPADLGLPAEARRRVPGLRRQEVASLAGISPEYYLRLEQGKDHQPSPQVLLALSRALRLDADATEYLFRLAGQSPPARRGTAGGAAPDASHTETLDSVATMMEQWTSSPAYVVDRNQDVLAVNALGRCFVPLQLEPGANLIEAIVAGSERSSREGEDAGERDFWDRSIRSAAANLRFHADPLDARLQLLVASLSSRSRVFREAWASHEAHPQRQGAALVAVEPFGYIPFRWQTLEVPGGGQYLTTFFGDPGSPAASAIEYLMAKDRVGRAIRAAGKDRPGPDELVQPDPGR</sequence>
<comment type="caution">
    <text evidence="3">The sequence shown here is derived from an EMBL/GenBank/DDBJ whole genome shotgun (WGS) entry which is preliminary data.</text>
</comment>
<evidence type="ECO:0000313" key="4">
    <source>
        <dbReference type="Proteomes" id="UP001174210"/>
    </source>
</evidence>
<dbReference type="SMART" id="SM00530">
    <property type="entry name" value="HTH_XRE"/>
    <property type="match status" value="1"/>
</dbReference>
<feature type="region of interest" description="Disordered" evidence="1">
    <location>
        <begin position="290"/>
        <end position="310"/>
    </location>
</feature>
<organism evidence="3 4">
    <name type="scientific">Leifsonia virtsii</name>
    <dbReference type="NCBI Taxonomy" id="3035915"/>
    <lineage>
        <taxon>Bacteria</taxon>
        <taxon>Bacillati</taxon>
        <taxon>Actinomycetota</taxon>
        <taxon>Actinomycetes</taxon>
        <taxon>Micrococcales</taxon>
        <taxon>Microbacteriaceae</taxon>
        <taxon>Leifsonia</taxon>
    </lineage>
</organism>
<dbReference type="Pfam" id="PF13560">
    <property type="entry name" value="HTH_31"/>
    <property type="match status" value="1"/>
</dbReference>
<dbReference type="RefSeq" id="WP_301220362.1">
    <property type="nucleotide sequence ID" value="NZ_JAROCB010000005.1"/>
</dbReference>
<dbReference type="InterPro" id="IPR001387">
    <property type="entry name" value="Cro/C1-type_HTH"/>
</dbReference>
<name>A0ABT8J226_9MICO</name>